<dbReference type="NCBIfam" id="NF004325">
    <property type="entry name" value="PRK05718.1"/>
    <property type="match status" value="1"/>
</dbReference>
<dbReference type="PANTHER" id="PTHR30246">
    <property type="entry name" value="2-KETO-3-DEOXY-6-PHOSPHOGLUCONATE ALDOLASE"/>
    <property type="match status" value="1"/>
</dbReference>
<organism evidence="9 10">
    <name type="scientific">Rhizobium herbae</name>
    <dbReference type="NCBI Taxonomy" id="508661"/>
    <lineage>
        <taxon>Bacteria</taxon>
        <taxon>Pseudomonadati</taxon>
        <taxon>Pseudomonadota</taxon>
        <taxon>Alphaproteobacteria</taxon>
        <taxon>Hyphomicrobiales</taxon>
        <taxon>Rhizobiaceae</taxon>
        <taxon>Rhizobium/Agrobacterium group</taxon>
        <taxon>Rhizobium</taxon>
    </lineage>
</organism>
<evidence type="ECO:0000313" key="10">
    <source>
        <dbReference type="Proteomes" id="UP000757604"/>
    </source>
</evidence>
<keyword evidence="10" id="KW-1185">Reference proteome</keyword>
<dbReference type="Proteomes" id="UP000757604">
    <property type="component" value="Unassembled WGS sequence"/>
</dbReference>
<dbReference type="PANTHER" id="PTHR30246:SF1">
    <property type="entry name" value="2-DEHYDRO-3-DEOXY-6-PHOSPHOGALACTONATE ALDOLASE-RELATED"/>
    <property type="match status" value="1"/>
</dbReference>
<comment type="caution">
    <text evidence="9">The sequence shown here is derived from an EMBL/GenBank/DDBJ whole genome shotgun (WGS) entry which is preliminary data.</text>
</comment>
<dbReference type="EC" id="4.1.2.14" evidence="5"/>
<comment type="catalytic activity">
    <reaction evidence="1">
        <text>2-dehydro-3-deoxy-6-phospho-D-gluconate = D-glyceraldehyde 3-phosphate + pyruvate</text>
        <dbReference type="Rhea" id="RHEA:17089"/>
        <dbReference type="ChEBI" id="CHEBI:15361"/>
        <dbReference type="ChEBI" id="CHEBI:57569"/>
        <dbReference type="ChEBI" id="CHEBI:59776"/>
        <dbReference type="EC" id="4.1.2.14"/>
    </reaction>
</comment>
<dbReference type="PROSITE" id="PS00159">
    <property type="entry name" value="ALDOLASE_KDPG_KHG_1"/>
    <property type="match status" value="1"/>
</dbReference>
<dbReference type="EMBL" id="JAEUAO010000003">
    <property type="protein sequence ID" value="MBW9064696.1"/>
    <property type="molecule type" value="Genomic_DNA"/>
</dbReference>
<evidence type="ECO:0000256" key="3">
    <source>
        <dbReference type="ARBA" id="ARBA00006906"/>
    </source>
</evidence>
<evidence type="ECO:0000256" key="4">
    <source>
        <dbReference type="ARBA" id="ARBA00011233"/>
    </source>
</evidence>
<evidence type="ECO:0000256" key="5">
    <source>
        <dbReference type="ARBA" id="ARBA00013063"/>
    </source>
</evidence>
<evidence type="ECO:0000256" key="6">
    <source>
        <dbReference type="ARBA" id="ARBA00023239"/>
    </source>
</evidence>
<evidence type="ECO:0000256" key="7">
    <source>
        <dbReference type="ARBA" id="ARBA00023270"/>
    </source>
</evidence>
<comment type="subunit">
    <text evidence="4">Homotrimer.</text>
</comment>
<accession>A0ABS7HDB9</accession>
<protein>
    <recommendedName>
        <fullName evidence="5">2-dehydro-3-deoxy-phosphogluconate aldolase</fullName>
        <ecNumber evidence="5">4.1.2.14</ecNumber>
    </recommendedName>
</protein>
<evidence type="ECO:0000256" key="2">
    <source>
        <dbReference type="ARBA" id="ARBA00004736"/>
    </source>
</evidence>
<keyword evidence="6" id="KW-0456">Lyase</keyword>
<dbReference type="InterPro" id="IPR031337">
    <property type="entry name" value="KDPG/KHG_AS_1"/>
</dbReference>
<comment type="similarity">
    <text evidence="3">Belongs to the KHG/KDPG aldolase family.</text>
</comment>
<evidence type="ECO:0000256" key="8">
    <source>
        <dbReference type="ARBA" id="ARBA00023277"/>
    </source>
</evidence>
<gene>
    <name evidence="9" type="ORF">JNB71_15375</name>
</gene>
<name>A0ABS7HDB9_9HYPH</name>
<proteinExistence type="inferred from homology"/>
<dbReference type="Pfam" id="PF01081">
    <property type="entry name" value="Aldolase"/>
    <property type="match status" value="1"/>
</dbReference>
<dbReference type="Gene3D" id="3.20.20.70">
    <property type="entry name" value="Aldolase class I"/>
    <property type="match status" value="1"/>
</dbReference>
<dbReference type="InterPro" id="IPR000887">
    <property type="entry name" value="Aldlse_KDPG_KHG"/>
</dbReference>
<keyword evidence="8" id="KW-0119">Carbohydrate metabolism</keyword>
<comment type="pathway">
    <text evidence="2">Carbohydrate acid metabolism; 2-dehydro-3-deoxy-D-gluconate degradation; D-glyceraldehyde 3-phosphate and pyruvate from 2-dehydro-3-deoxy-D-gluconate: step 2/2.</text>
</comment>
<keyword evidence="7" id="KW-0704">Schiff base</keyword>
<sequence>MRSKGNQVAAGTDIQKRIAAARLLPVVVLERAEDAVPLAHALLKGGLAVAEVTFRTAAAAEAISRIRKDAPDMLVGAGTVLTREQLADAGAAGAQFVVTPGFNPLIVEAAQAAGLPIVPGVNNPTGVEQAMSYGLETVKFFPAEPSGGIPFIKALTGPYPGMRFVPTGGIGPGNLASYLAVPAVLACGGSWMVDAKLIRDGNFEEVSRLTAEAVALARKG</sequence>
<reference evidence="9 10" key="1">
    <citation type="journal article" date="2021" name="MBio">
        <title>Poor Competitiveness of Bradyrhizobium in Pigeon Pea Root Colonization in Indian Soils.</title>
        <authorList>
            <person name="Chalasani D."/>
            <person name="Basu A."/>
            <person name="Pullabhotla S.V.S.R.N."/>
            <person name="Jorrin B."/>
            <person name="Neal A.L."/>
            <person name="Poole P.S."/>
            <person name="Podile A.R."/>
            <person name="Tkacz A."/>
        </authorList>
    </citation>
    <scope>NUCLEOTIDE SEQUENCE [LARGE SCALE GENOMIC DNA]</scope>
    <source>
        <strain evidence="9 10">HU44</strain>
    </source>
</reference>
<dbReference type="CDD" id="cd00452">
    <property type="entry name" value="KDPG_aldolase"/>
    <property type="match status" value="1"/>
</dbReference>
<dbReference type="SUPFAM" id="SSF51569">
    <property type="entry name" value="Aldolase"/>
    <property type="match status" value="1"/>
</dbReference>
<dbReference type="PROSITE" id="PS00160">
    <property type="entry name" value="ALDOLASE_KDPG_KHG_2"/>
    <property type="match status" value="1"/>
</dbReference>
<evidence type="ECO:0000313" key="9">
    <source>
        <dbReference type="EMBL" id="MBW9064696.1"/>
    </source>
</evidence>
<dbReference type="InterPro" id="IPR013785">
    <property type="entry name" value="Aldolase_TIM"/>
</dbReference>
<dbReference type="NCBIfam" id="TIGR01182">
    <property type="entry name" value="eda"/>
    <property type="match status" value="1"/>
</dbReference>
<evidence type="ECO:0000256" key="1">
    <source>
        <dbReference type="ARBA" id="ARBA00000654"/>
    </source>
</evidence>
<dbReference type="InterPro" id="IPR031338">
    <property type="entry name" value="KDPG/KHG_AS_2"/>
</dbReference>